<proteinExistence type="inferred from homology"/>
<evidence type="ECO:0000313" key="11">
    <source>
        <dbReference type="Proteomes" id="UP000274756"/>
    </source>
</evidence>
<dbReference type="OrthoDB" id="1856718at2759"/>
<dbReference type="GO" id="GO:0005886">
    <property type="term" value="C:plasma membrane"/>
    <property type="evidence" value="ECO:0007669"/>
    <property type="project" value="TreeGrafter"/>
</dbReference>
<feature type="transmembrane region" description="Helical" evidence="8">
    <location>
        <begin position="331"/>
        <end position="356"/>
    </location>
</feature>
<evidence type="ECO:0000313" key="9">
    <source>
        <dbReference type="EMBL" id="VDN52021.1"/>
    </source>
</evidence>
<evidence type="ECO:0000256" key="2">
    <source>
        <dbReference type="ARBA" id="ARBA00007965"/>
    </source>
</evidence>
<dbReference type="Proteomes" id="UP000274756">
    <property type="component" value="Unassembled WGS sequence"/>
</dbReference>
<dbReference type="AlphaFoldDB" id="A0A0N4UJK3"/>
<protein>
    <submittedName>
        <fullName evidence="12">Equilibrative nucleoside transporter 3</fullName>
    </submittedName>
</protein>
<evidence type="ECO:0000256" key="6">
    <source>
        <dbReference type="ARBA" id="ARBA00023136"/>
    </source>
</evidence>
<feature type="transmembrane region" description="Helical" evidence="8">
    <location>
        <begin position="136"/>
        <end position="156"/>
    </location>
</feature>
<dbReference type="InterPro" id="IPR036259">
    <property type="entry name" value="MFS_trans_sf"/>
</dbReference>
<evidence type="ECO:0000256" key="8">
    <source>
        <dbReference type="SAM" id="Phobius"/>
    </source>
</evidence>
<keyword evidence="11" id="KW-1185">Reference proteome</keyword>
<dbReference type="Pfam" id="PF01733">
    <property type="entry name" value="Nucleoside_tran"/>
    <property type="match status" value="1"/>
</dbReference>
<feature type="transmembrane region" description="Helical" evidence="8">
    <location>
        <begin position="53"/>
        <end position="79"/>
    </location>
</feature>
<evidence type="ECO:0000256" key="3">
    <source>
        <dbReference type="ARBA" id="ARBA00022448"/>
    </source>
</evidence>
<evidence type="ECO:0000256" key="7">
    <source>
        <dbReference type="SAM" id="MobiDB-lite"/>
    </source>
</evidence>
<dbReference type="Proteomes" id="UP000038040">
    <property type="component" value="Unplaced"/>
</dbReference>
<name>A0A0N4UJK3_DRAME</name>
<reference evidence="12" key="1">
    <citation type="submission" date="2017-02" db="UniProtKB">
        <authorList>
            <consortium name="WormBaseParasite"/>
        </authorList>
    </citation>
    <scope>IDENTIFICATION</scope>
</reference>
<dbReference type="PRINTS" id="PR01130">
    <property type="entry name" value="DERENTRNSPRT"/>
</dbReference>
<feature type="transmembrane region" description="Helical" evidence="8">
    <location>
        <begin position="200"/>
        <end position="223"/>
    </location>
</feature>
<dbReference type="GO" id="GO:0005337">
    <property type="term" value="F:nucleoside transmembrane transporter activity"/>
    <property type="evidence" value="ECO:0007669"/>
    <property type="project" value="InterPro"/>
</dbReference>
<feature type="transmembrane region" description="Helical" evidence="8">
    <location>
        <begin position="298"/>
        <end position="319"/>
    </location>
</feature>
<feature type="transmembrane region" description="Helical" evidence="8">
    <location>
        <begin position="99"/>
        <end position="124"/>
    </location>
</feature>
<dbReference type="STRING" id="318479.A0A0N4UJK3"/>
<dbReference type="PANTHER" id="PTHR10332">
    <property type="entry name" value="EQUILIBRATIVE NUCLEOSIDE TRANSPORTER"/>
    <property type="match status" value="1"/>
</dbReference>
<keyword evidence="3" id="KW-0813">Transport</keyword>
<dbReference type="WBParaSite" id="DME_0000784301-mRNA-1">
    <property type="protein sequence ID" value="DME_0000784301-mRNA-1"/>
    <property type="gene ID" value="DME_0000784301"/>
</dbReference>
<keyword evidence="6 8" id="KW-0472">Membrane</keyword>
<evidence type="ECO:0000256" key="1">
    <source>
        <dbReference type="ARBA" id="ARBA00004141"/>
    </source>
</evidence>
<accession>A0A0N4UJK3</accession>
<keyword evidence="5 8" id="KW-1133">Transmembrane helix</keyword>
<dbReference type="InterPro" id="IPR002259">
    <property type="entry name" value="Eqnu_transpt"/>
</dbReference>
<organism evidence="10 12">
    <name type="scientific">Dracunculus medinensis</name>
    <name type="common">Guinea worm</name>
    <dbReference type="NCBI Taxonomy" id="318479"/>
    <lineage>
        <taxon>Eukaryota</taxon>
        <taxon>Metazoa</taxon>
        <taxon>Ecdysozoa</taxon>
        <taxon>Nematoda</taxon>
        <taxon>Chromadorea</taxon>
        <taxon>Rhabditida</taxon>
        <taxon>Spirurina</taxon>
        <taxon>Dracunculoidea</taxon>
        <taxon>Dracunculidae</taxon>
        <taxon>Dracunculus</taxon>
    </lineage>
</organism>
<feature type="compositionally biased region" description="Polar residues" evidence="7">
    <location>
        <begin position="1"/>
        <end position="14"/>
    </location>
</feature>
<comment type="subcellular location">
    <subcellularLocation>
        <location evidence="1">Membrane</location>
        <topology evidence="1">Multi-pass membrane protein</topology>
    </subcellularLocation>
</comment>
<dbReference type="PANTHER" id="PTHR10332:SF80">
    <property type="entry name" value="EQUILIBRATIVE NUCLEOSIDE TRANSPORTER 2, ISOFORM A"/>
    <property type="match status" value="1"/>
</dbReference>
<evidence type="ECO:0000256" key="5">
    <source>
        <dbReference type="ARBA" id="ARBA00022989"/>
    </source>
</evidence>
<reference evidence="9 11" key="2">
    <citation type="submission" date="2018-11" db="EMBL/GenBank/DDBJ databases">
        <authorList>
            <consortium name="Pathogen Informatics"/>
        </authorList>
    </citation>
    <scope>NUCLEOTIDE SEQUENCE [LARGE SCALE GENOMIC DNA]</scope>
</reference>
<comment type="similarity">
    <text evidence="2">Belongs to the SLC29A/ENT transporter (TC 2.A.57) family.</text>
</comment>
<dbReference type="SUPFAM" id="SSF103473">
    <property type="entry name" value="MFS general substrate transporter"/>
    <property type="match status" value="1"/>
</dbReference>
<feature type="transmembrane region" description="Helical" evidence="8">
    <location>
        <begin position="229"/>
        <end position="252"/>
    </location>
</feature>
<gene>
    <name evidence="9" type="ORF">DME_LOCUS1994</name>
</gene>
<evidence type="ECO:0000313" key="12">
    <source>
        <dbReference type="WBParaSite" id="DME_0000784301-mRNA-1"/>
    </source>
</evidence>
<feature type="transmembrane region" description="Helical" evidence="8">
    <location>
        <begin position="168"/>
        <end position="188"/>
    </location>
</feature>
<dbReference type="EMBL" id="UYYG01000041">
    <property type="protein sequence ID" value="VDN52021.1"/>
    <property type="molecule type" value="Genomic_DNA"/>
</dbReference>
<evidence type="ECO:0000256" key="4">
    <source>
        <dbReference type="ARBA" id="ARBA00022692"/>
    </source>
</evidence>
<keyword evidence="4 8" id="KW-0812">Transmembrane</keyword>
<feature type="region of interest" description="Disordered" evidence="7">
    <location>
        <begin position="1"/>
        <end position="30"/>
    </location>
</feature>
<sequence>MQISAEKTSGTYKDSFNEESSPDKAEKVVKLTQPKSEKFSAGTNEPIDKNNMIFLIMLLHGVAILIPWSSFMTIAPVYYTCYKFRKFDEYGIEDTTYSHNFFSFIALASQGPNLLLNFLNLFFTFRSVSYGLGKRILVSVSIIATICCTTIIFVFIDSSNWVQEFFWITMLSIVILHSANGIFQNSLFGIAANLPHKMTTAIMIGSNLCGIYTAVLALIAITMSPSPKISATMFFSISLITILLCAVSFIYLSKSPYYLYHMKNAEKKQTSSNVESENTVALKWKVYKEIWKEGSIHFYNVFIVMFVTLAIFPAIQVHIRERAGFVIPRQYFTLIFTFLSFAFFSMIGALASKWILWVRMP</sequence>
<evidence type="ECO:0000313" key="10">
    <source>
        <dbReference type="Proteomes" id="UP000038040"/>
    </source>
</evidence>